<evidence type="ECO:0000256" key="1">
    <source>
        <dbReference type="ARBA" id="ARBA00004123"/>
    </source>
</evidence>
<proteinExistence type="predicted"/>
<organism evidence="8 9">
    <name type="scientific">Henosepilachna vigintioctopunctata</name>
    <dbReference type="NCBI Taxonomy" id="420089"/>
    <lineage>
        <taxon>Eukaryota</taxon>
        <taxon>Metazoa</taxon>
        <taxon>Ecdysozoa</taxon>
        <taxon>Arthropoda</taxon>
        <taxon>Hexapoda</taxon>
        <taxon>Insecta</taxon>
        <taxon>Pterygota</taxon>
        <taxon>Neoptera</taxon>
        <taxon>Endopterygota</taxon>
        <taxon>Coleoptera</taxon>
        <taxon>Polyphaga</taxon>
        <taxon>Cucujiformia</taxon>
        <taxon>Coccinelloidea</taxon>
        <taxon>Coccinellidae</taxon>
        <taxon>Epilachninae</taxon>
        <taxon>Epilachnini</taxon>
        <taxon>Henosepilachna</taxon>
    </lineage>
</organism>
<dbReference type="GO" id="GO:0071013">
    <property type="term" value="C:catalytic step 2 spliceosome"/>
    <property type="evidence" value="ECO:0007669"/>
    <property type="project" value="TreeGrafter"/>
</dbReference>
<name>A0AAW1UQ27_9CUCU</name>
<keyword evidence="5" id="KW-0539">Nucleus</keyword>
<dbReference type="Pfam" id="PF04046">
    <property type="entry name" value="PSP"/>
    <property type="match status" value="1"/>
</dbReference>
<dbReference type="InterPro" id="IPR006568">
    <property type="entry name" value="PSP_pro-rich"/>
</dbReference>
<comment type="caution">
    <text evidence="8">The sequence shown here is derived from an EMBL/GenBank/DDBJ whole genome shotgun (WGS) entry which is preliminary data.</text>
</comment>
<gene>
    <name evidence="8" type="ORF">WA026_007493</name>
</gene>
<dbReference type="PANTHER" id="PTHR13316:SF0">
    <property type="entry name" value="ZINC FINGER CCHC DOMAIN-CONTAINING PROTEIN 8"/>
    <property type="match status" value="1"/>
</dbReference>
<comment type="subcellular location">
    <subcellularLocation>
        <location evidence="1">Nucleus</location>
    </subcellularLocation>
</comment>
<dbReference type="InterPro" id="IPR052115">
    <property type="entry name" value="NEXT_complex_subunit_ZCCHC8"/>
</dbReference>
<sequence>MGQDLITEGQQSLKRKSEDFIYELSENDLSVDESVEDMSTKMRKIDNDAEVEVSNQMKSMKKFSTKEIEFLRNWPCKYLLVIQFIKHQTKESSNPSLNDSNAELRYSNEFSIEDKKPEEESSQKKCVSAQTCFNGGEDENQKYRHLKPGIISENLRNALGLKKNEVPSYIYRMRVFGYPPGWLKQAKIAPSSLSMYIDGRKVKINNKEKKKGLDPDKIIEYPGFNAPMAKGFHDDFRKYKVYPYSEKLEKHHMLKHFENMCEENDSETSDMELDDSQEMTNREAGEFMEEQSSFPYDSSLVGLENHRKNIINQLNTSNNETKSDDDDSQNNDSNSCEYGGGEENEPINTIISINSIKESTLGTPIIETGSPYMCLPNPVNFSIGISPVIDFENLPNSTGKYKKITGVLSKVRSTMKNLKTCKS</sequence>
<reference evidence="8 9" key="1">
    <citation type="submission" date="2023-03" db="EMBL/GenBank/DDBJ databases">
        <title>Genome insight into feeding habits of ladybird beetles.</title>
        <authorList>
            <person name="Li H.-S."/>
            <person name="Huang Y.-H."/>
            <person name="Pang H."/>
        </authorList>
    </citation>
    <scope>NUCLEOTIDE SEQUENCE [LARGE SCALE GENOMIC DNA]</scope>
    <source>
        <strain evidence="8">SYSU_2023b</strain>
        <tissue evidence="8">Whole body</tissue>
    </source>
</reference>
<evidence type="ECO:0000313" key="9">
    <source>
        <dbReference type="Proteomes" id="UP001431783"/>
    </source>
</evidence>
<evidence type="ECO:0000313" key="8">
    <source>
        <dbReference type="EMBL" id="KAK9884650.1"/>
    </source>
</evidence>
<evidence type="ECO:0000256" key="3">
    <source>
        <dbReference type="ARBA" id="ARBA00022771"/>
    </source>
</evidence>
<dbReference type="AlphaFoldDB" id="A0AAW1UQ27"/>
<dbReference type="EMBL" id="JARQZJ010000093">
    <property type="protein sequence ID" value="KAK9884650.1"/>
    <property type="molecule type" value="Genomic_DNA"/>
</dbReference>
<keyword evidence="3" id="KW-0863">Zinc-finger</keyword>
<keyword evidence="4" id="KW-0862">Zinc</keyword>
<accession>A0AAW1UQ27</accession>
<dbReference type="GO" id="GO:0003723">
    <property type="term" value="F:RNA binding"/>
    <property type="evidence" value="ECO:0007669"/>
    <property type="project" value="TreeGrafter"/>
</dbReference>
<evidence type="ECO:0000256" key="2">
    <source>
        <dbReference type="ARBA" id="ARBA00022723"/>
    </source>
</evidence>
<dbReference type="PANTHER" id="PTHR13316">
    <property type="entry name" value="ZINC FINGER, CCHC DOMAIN CONTAINING 8"/>
    <property type="match status" value="1"/>
</dbReference>
<evidence type="ECO:0000256" key="6">
    <source>
        <dbReference type="SAM" id="MobiDB-lite"/>
    </source>
</evidence>
<dbReference type="SMART" id="SM00581">
    <property type="entry name" value="PSP"/>
    <property type="match status" value="1"/>
</dbReference>
<keyword evidence="9" id="KW-1185">Reference proteome</keyword>
<keyword evidence="2" id="KW-0479">Metal-binding</keyword>
<protein>
    <recommendedName>
        <fullName evidence="7">PSP proline-rich domain-containing protein</fullName>
    </recommendedName>
</protein>
<dbReference type="Proteomes" id="UP001431783">
    <property type="component" value="Unassembled WGS sequence"/>
</dbReference>
<dbReference type="GO" id="GO:0008270">
    <property type="term" value="F:zinc ion binding"/>
    <property type="evidence" value="ECO:0007669"/>
    <property type="project" value="UniProtKB-KW"/>
</dbReference>
<evidence type="ECO:0000256" key="5">
    <source>
        <dbReference type="ARBA" id="ARBA00023242"/>
    </source>
</evidence>
<evidence type="ECO:0000259" key="7">
    <source>
        <dbReference type="SMART" id="SM00581"/>
    </source>
</evidence>
<evidence type="ECO:0000256" key="4">
    <source>
        <dbReference type="ARBA" id="ARBA00022833"/>
    </source>
</evidence>
<feature type="region of interest" description="Disordered" evidence="6">
    <location>
        <begin position="314"/>
        <end position="345"/>
    </location>
</feature>
<feature type="domain" description="PSP proline-rich" evidence="7">
    <location>
        <begin position="143"/>
        <end position="195"/>
    </location>
</feature>